<dbReference type="EMBL" id="OZ034822">
    <property type="protein sequence ID" value="CAL1413753.1"/>
    <property type="molecule type" value="Genomic_DNA"/>
</dbReference>
<dbReference type="AlphaFoldDB" id="A0AAV2GVX6"/>
<proteinExistence type="predicted"/>
<gene>
    <name evidence="1" type="ORF">LTRI10_LOCUS52960</name>
</gene>
<sequence>MEVLQPTRSLAKPTTDLKAIHVRYNHLMEGVHVMEQGSGDQDDLLSEEDDLHFELKSRLPPTILLGDHHTSSGRVRQMVKAFEVGMTIFGVEKGHGSGFGQDHEFFGAVEELRGDEQKMTLKLNEYGSN</sequence>
<keyword evidence="2" id="KW-1185">Reference proteome</keyword>
<accession>A0AAV2GVX6</accession>
<organism evidence="1 2">
    <name type="scientific">Linum trigynum</name>
    <dbReference type="NCBI Taxonomy" id="586398"/>
    <lineage>
        <taxon>Eukaryota</taxon>
        <taxon>Viridiplantae</taxon>
        <taxon>Streptophyta</taxon>
        <taxon>Embryophyta</taxon>
        <taxon>Tracheophyta</taxon>
        <taxon>Spermatophyta</taxon>
        <taxon>Magnoliopsida</taxon>
        <taxon>eudicotyledons</taxon>
        <taxon>Gunneridae</taxon>
        <taxon>Pentapetalae</taxon>
        <taxon>rosids</taxon>
        <taxon>fabids</taxon>
        <taxon>Malpighiales</taxon>
        <taxon>Linaceae</taxon>
        <taxon>Linum</taxon>
    </lineage>
</organism>
<protein>
    <submittedName>
        <fullName evidence="1">Uncharacterized protein</fullName>
    </submittedName>
</protein>
<evidence type="ECO:0000313" key="2">
    <source>
        <dbReference type="Proteomes" id="UP001497516"/>
    </source>
</evidence>
<reference evidence="1 2" key="1">
    <citation type="submission" date="2024-04" db="EMBL/GenBank/DDBJ databases">
        <authorList>
            <person name="Fracassetti M."/>
        </authorList>
    </citation>
    <scope>NUCLEOTIDE SEQUENCE [LARGE SCALE GENOMIC DNA]</scope>
</reference>
<name>A0AAV2GVX6_9ROSI</name>
<evidence type="ECO:0000313" key="1">
    <source>
        <dbReference type="EMBL" id="CAL1413753.1"/>
    </source>
</evidence>
<dbReference type="Proteomes" id="UP001497516">
    <property type="component" value="Chromosome 9"/>
</dbReference>